<dbReference type="Proteomes" id="UP000019150">
    <property type="component" value="Chromosome"/>
</dbReference>
<evidence type="ECO:0000256" key="1">
    <source>
        <dbReference type="SAM" id="MobiDB-lite"/>
    </source>
</evidence>
<proteinExistence type="predicted"/>
<dbReference type="KEGG" id="nno:NONO_c19180"/>
<gene>
    <name evidence="2" type="ORF">NONO_c19180</name>
</gene>
<feature type="compositionally biased region" description="Low complexity" evidence="1">
    <location>
        <begin position="1"/>
        <end position="17"/>
    </location>
</feature>
<name>W5TCK8_9NOCA</name>
<keyword evidence="3" id="KW-1185">Reference proteome</keyword>
<dbReference type="eggNOG" id="ENOG5032H0C">
    <property type="taxonomic scope" value="Bacteria"/>
</dbReference>
<reference evidence="2 3" key="1">
    <citation type="journal article" date="2014" name="Appl. Environ. Microbiol.">
        <title>Insights into the Microbial Degradation of Rubber and Gutta-Percha by Analysis of the Complete Genome of Nocardia nova SH22a.</title>
        <authorList>
            <person name="Luo Q."/>
            <person name="Hiessl S."/>
            <person name="Poehlein A."/>
            <person name="Daniel R."/>
            <person name="Steinbuchel A."/>
        </authorList>
    </citation>
    <scope>NUCLEOTIDE SEQUENCE [LARGE SCALE GENOMIC DNA]</scope>
    <source>
        <strain evidence="2">SH22a</strain>
    </source>
</reference>
<dbReference type="PATRIC" id="fig|1415166.3.peg.1945"/>
<dbReference type="HOGENOM" id="CLU_3082368_0_0_11"/>
<protein>
    <submittedName>
        <fullName evidence="2">Uncharacterized protein</fullName>
    </submittedName>
</protein>
<dbReference type="STRING" id="1415166.NONO_c19180"/>
<dbReference type="RefSeq" id="WP_158436187.1">
    <property type="nucleotide sequence ID" value="NZ_CP006850.1"/>
</dbReference>
<accession>W5TCK8</accession>
<organism evidence="2 3">
    <name type="scientific">Nocardia nova SH22a</name>
    <dbReference type="NCBI Taxonomy" id="1415166"/>
    <lineage>
        <taxon>Bacteria</taxon>
        <taxon>Bacillati</taxon>
        <taxon>Actinomycetota</taxon>
        <taxon>Actinomycetes</taxon>
        <taxon>Mycobacteriales</taxon>
        <taxon>Nocardiaceae</taxon>
        <taxon>Nocardia</taxon>
    </lineage>
</organism>
<feature type="region of interest" description="Disordered" evidence="1">
    <location>
        <begin position="1"/>
        <end position="23"/>
    </location>
</feature>
<evidence type="ECO:0000313" key="3">
    <source>
        <dbReference type="Proteomes" id="UP000019150"/>
    </source>
</evidence>
<sequence length="52" mass="5238">MGSSEAAEWADTAATSAGRAGGYARDTATRELAYAVEALGRAVGALARELHG</sequence>
<dbReference type="EMBL" id="CP006850">
    <property type="protein sequence ID" value="AHH16718.1"/>
    <property type="molecule type" value="Genomic_DNA"/>
</dbReference>
<evidence type="ECO:0000313" key="2">
    <source>
        <dbReference type="EMBL" id="AHH16718.1"/>
    </source>
</evidence>
<dbReference type="AlphaFoldDB" id="W5TCK8"/>